<feature type="non-terminal residue" evidence="1">
    <location>
        <position position="81"/>
    </location>
</feature>
<keyword evidence="2" id="KW-1185">Reference proteome</keyword>
<accession>A0AAV5V0G0</accession>
<organism evidence="1 2">
    <name type="scientific">Pristionchus fissidentatus</name>
    <dbReference type="NCBI Taxonomy" id="1538716"/>
    <lineage>
        <taxon>Eukaryota</taxon>
        <taxon>Metazoa</taxon>
        <taxon>Ecdysozoa</taxon>
        <taxon>Nematoda</taxon>
        <taxon>Chromadorea</taxon>
        <taxon>Rhabditida</taxon>
        <taxon>Rhabditina</taxon>
        <taxon>Diplogasteromorpha</taxon>
        <taxon>Diplogasteroidea</taxon>
        <taxon>Neodiplogasteridae</taxon>
        <taxon>Pristionchus</taxon>
    </lineage>
</organism>
<protein>
    <submittedName>
        <fullName evidence="1">Uncharacterized protein</fullName>
    </submittedName>
</protein>
<dbReference type="AlphaFoldDB" id="A0AAV5V0G0"/>
<dbReference type="Proteomes" id="UP001432322">
    <property type="component" value="Unassembled WGS sequence"/>
</dbReference>
<gene>
    <name evidence="1" type="ORF">PFISCL1PPCAC_3543</name>
</gene>
<reference evidence="1" key="1">
    <citation type="submission" date="2023-10" db="EMBL/GenBank/DDBJ databases">
        <title>Genome assembly of Pristionchus species.</title>
        <authorList>
            <person name="Yoshida K."/>
            <person name="Sommer R.J."/>
        </authorList>
    </citation>
    <scope>NUCLEOTIDE SEQUENCE</scope>
    <source>
        <strain evidence="1">RS5133</strain>
    </source>
</reference>
<feature type="non-terminal residue" evidence="1">
    <location>
        <position position="1"/>
    </location>
</feature>
<proteinExistence type="predicted"/>
<sequence length="81" mass="9713">HSLLCEYCSQATVLSVHTSTRRDERDEDGVGSIVHAFPPKKRDEERETARREDANLHIDRWRRLISRRWFIRETSHFHELA</sequence>
<dbReference type="EMBL" id="BTSY01000001">
    <property type="protein sequence ID" value="GMT12246.1"/>
    <property type="molecule type" value="Genomic_DNA"/>
</dbReference>
<evidence type="ECO:0000313" key="2">
    <source>
        <dbReference type="Proteomes" id="UP001432322"/>
    </source>
</evidence>
<evidence type="ECO:0000313" key="1">
    <source>
        <dbReference type="EMBL" id="GMT12246.1"/>
    </source>
</evidence>
<name>A0AAV5V0G0_9BILA</name>
<comment type="caution">
    <text evidence="1">The sequence shown here is derived from an EMBL/GenBank/DDBJ whole genome shotgun (WGS) entry which is preliminary data.</text>
</comment>